<feature type="compositionally biased region" description="Low complexity" evidence="19">
    <location>
        <begin position="197"/>
        <end position="211"/>
    </location>
</feature>
<feature type="region of interest" description="Disordered" evidence="19">
    <location>
        <begin position="1625"/>
        <end position="1685"/>
    </location>
</feature>
<feature type="domain" description="ZZ-type" evidence="20">
    <location>
        <begin position="2890"/>
        <end position="2941"/>
    </location>
</feature>
<dbReference type="Gene3D" id="2.60.120.260">
    <property type="entry name" value="Galactose-binding domain-like"/>
    <property type="match status" value="1"/>
</dbReference>
<dbReference type="InterPro" id="IPR000408">
    <property type="entry name" value="Reg_chr_condens"/>
</dbReference>
<dbReference type="SMART" id="SM01117">
    <property type="entry name" value="Cyt-b5"/>
    <property type="match status" value="1"/>
</dbReference>
<feature type="repeat" description="RCC1" evidence="18">
    <location>
        <begin position="4142"/>
        <end position="4193"/>
    </location>
</feature>
<feature type="repeat" description="RCC1" evidence="18">
    <location>
        <begin position="3360"/>
        <end position="3411"/>
    </location>
</feature>
<dbReference type="PROSITE" id="PS51284">
    <property type="entry name" value="DOC"/>
    <property type="match status" value="1"/>
</dbReference>
<dbReference type="Gene3D" id="2.30.30.40">
    <property type="entry name" value="SH3 Domains"/>
    <property type="match status" value="1"/>
</dbReference>
<dbReference type="PROSITE" id="PS50255">
    <property type="entry name" value="CYTOCHROME_B5_2"/>
    <property type="match status" value="1"/>
</dbReference>
<evidence type="ECO:0000256" key="15">
    <source>
        <dbReference type="ARBA" id="ARBA00081609"/>
    </source>
</evidence>
<dbReference type="Gene3D" id="3.30.2410.10">
    <property type="entry name" value="Hect, E3 ligase catalytic domain"/>
    <property type="match status" value="1"/>
</dbReference>
<dbReference type="Pfam" id="PF00173">
    <property type="entry name" value="Cyt-b5"/>
    <property type="match status" value="1"/>
</dbReference>
<dbReference type="CDD" id="cd14402">
    <property type="entry name" value="UBA_HERC2"/>
    <property type="match status" value="1"/>
</dbReference>
<keyword evidence="13" id="KW-0206">Cytoskeleton</keyword>
<dbReference type="Pfam" id="PF00415">
    <property type="entry name" value="RCC1"/>
    <property type="match status" value="8"/>
</dbReference>
<dbReference type="FunFam" id="3.10.120.10:FF:000005">
    <property type="entry name" value="E3 ubiquitin-protein ligase HERC2 isoform X2"/>
    <property type="match status" value="1"/>
</dbReference>
<evidence type="ECO:0000256" key="19">
    <source>
        <dbReference type="SAM" id="MobiDB-lite"/>
    </source>
</evidence>
<dbReference type="InterPro" id="IPR001199">
    <property type="entry name" value="Cyt_B5-like_heme/steroid-bd"/>
</dbReference>
<dbReference type="Pfam" id="PF00632">
    <property type="entry name" value="HECT"/>
    <property type="match status" value="1"/>
</dbReference>
<dbReference type="InterPro" id="IPR037976">
    <property type="entry name" value="HERC2_APC10"/>
</dbReference>
<dbReference type="InterPro" id="IPR000569">
    <property type="entry name" value="HECT_dom"/>
</dbReference>
<evidence type="ECO:0000256" key="8">
    <source>
        <dbReference type="ARBA" id="ARBA00022723"/>
    </source>
</evidence>
<feature type="repeat" description="RCC1" evidence="18">
    <location>
        <begin position="3147"/>
        <end position="3198"/>
    </location>
</feature>
<proteinExistence type="predicted"/>
<dbReference type="InterPro" id="IPR035983">
    <property type="entry name" value="Hect_E3_ubiquitin_ligase"/>
</dbReference>
<dbReference type="PRINTS" id="PR00633">
    <property type="entry name" value="RCCNDNSATION"/>
</dbReference>
<dbReference type="CDD" id="cd08664">
    <property type="entry name" value="APC10-HERC2"/>
    <property type="match status" value="1"/>
</dbReference>
<feature type="repeat" description="RCC1" evidence="18">
    <location>
        <begin position="754"/>
        <end position="805"/>
    </location>
</feature>
<dbReference type="Gene3D" id="3.30.60.90">
    <property type="match status" value="1"/>
</dbReference>
<feature type="compositionally biased region" description="Basic and acidic residues" evidence="19">
    <location>
        <begin position="984"/>
        <end position="993"/>
    </location>
</feature>
<evidence type="ECO:0000259" key="23">
    <source>
        <dbReference type="PROSITE" id="PS51284"/>
    </source>
</evidence>
<dbReference type="PANTHER" id="PTHR22870">
    <property type="entry name" value="REGULATOR OF CHROMOSOME CONDENSATION"/>
    <property type="match status" value="1"/>
</dbReference>
<dbReference type="FunFam" id="2.130.10.30:FF:000004">
    <property type="entry name" value="E3 ubiquitin-protein ligase HERC2 isoform X2"/>
    <property type="match status" value="1"/>
</dbReference>
<evidence type="ECO:0000256" key="6">
    <source>
        <dbReference type="ARBA" id="ARBA00022553"/>
    </source>
</evidence>
<comment type="caution">
    <text evidence="25">The sequence shown here is derived from an EMBL/GenBank/DDBJ whole genome shotgun (WGS) entry which is preliminary data.</text>
</comment>
<dbReference type="GO" id="GO:0005814">
    <property type="term" value="C:centriole"/>
    <property type="evidence" value="ECO:0007669"/>
    <property type="project" value="UniProtKB-SubCell"/>
</dbReference>
<dbReference type="InterPro" id="IPR000433">
    <property type="entry name" value="Znf_ZZ"/>
</dbReference>
<feature type="compositionally biased region" description="Polar residues" evidence="19">
    <location>
        <begin position="1407"/>
        <end position="1419"/>
    </location>
</feature>
<feature type="domain" description="MIB/HERC2" evidence="24">
    <location>
        <begin position="1998"/>
        <end position="2072"/>
    </location>
</feature>
<evidence type="ECO:0000313" key="26">
    <source>
        <dbReference type="Proteomes" id="UP001374579"/>
    </source>
</evidence>
<organism evidence="25 26">
    <name type="scientific">Littorina saxatilis</name>
    <dbReference type="NCBI Taxonomy" id="31220"/>
    <lineage>
        <taxon>Eukaryota</taxon>
        <taxon>Metazoa</taxon>
        <taxon>Spiralia</taxon>
        <taxon>Lophotrochozoa</taxon>
        <taxon>Mollusca</taxon>
        <taxon>Gastropoda</taxon>
        <taxon>Caenogastropoda</taxon>
        <taxon>Littorinimorpha</taxon>
        <taxon>Littorinoidea</taxon>
        <taxon>Littorinidae</taxon>
        <taxon>Littorina</taxon>
    </lineage>
</organism>
<feature type="repeat" description="RCC1" evidence="18">
    <location>
        <begin position="4458"/>
        <end position="4509"/>
    </location>
</feature>
<evidence type="ECO:0000256" key="2">
    <source>
        <dbReference type="ARBA" id="ARBA00004114"/>
    </source>
</evidence>
<evidence type="ECO:0000256" key="9">
    <source>
        <dbReference type="ARBA" id="ARBA00022737"/>
    </source>
</evidence>
<evidence type="ECO:0000256" key="12">
    <source>
        <dbReference type="ARBA" id="ARBA00022833"/>
    </source>
</evidence>
<feature type="repeat" description="RCC1" evidence="18">
    <location>
        <begin position="3412"/>
        <end position="3463"/>
    </location>
</feature>
<dbReference type="InterPro" id="IPR008979">
    <property type="entry name" value="Galactose-bd-like_sf"/>
</dbReference>
<dbReference type="Pfam" id="PF25390">
    <property type="entry name" value="WD40_RLD"/>
    <property type="match status" value="2"/>
</dbReference>
<feature type="active site" description="Glycyl thioester intermediate" evidence="16">
    <location>
        <position position="4974"/>
    </location>
</feature>
<feature type="domain" description="DOC" evidence="23">
    <location>
        <begin position="2945"/>
        <end position="3122"/>
    </location>
</feature>
<dbReference type="PANTHER" id="PTHR22870:SF398">
    <property type="entry name" value="E3 UBIQUITIN-PROTEIN LIGASE HERC2"/>
    <property type="match status" value="1"/>
</dbReference>
<evidence type="ECO:0000256" key="5">
    <source>
        <dbReference type="ARBA" id="ARBA00022490"/>
    </source>
</evidence>
<feature type="repeat" description="RCC1" evidence="18">
    <location>
        <begin position="4248"/>
        <end position="4299"/>
    </location>
</feature>
<dbReference type="InterPro" id="IPR010606">
    <property type="entry name" value="Mib_Herc2"/>
</dbReference>
<dbReference type="Gene3D" id="3.90.1750.10">
    <property type="entry name" value="Hect, E3 ligase catalytic domains"/>
    <property type="match status" value="1"/>
</dbReference>
<dbReference type="Pfam" id="PF11515">
    <property type="entry name" value="Cul7"/>
    <property type="match status" value="1"/>
</dbReference>
<dbReference type="SMART" id="SM00119">
    <property type="entry name" value="HECTc"/>
    <property type="match status" value="1"/>
</dbReference>
<feature type="region of interest" description="Disordered" evidence="19">
    <location>
        <begin position="184"/>
        <end position="217"/>
    </location>
</feature>
<evidence type="ECO:0000256" key="7">
    <source>
        <dbReference type="ARBA" id="ARBA00022679"/>
    </source>
</evidence>
<keyword evidence="6" id="KW-0597">Phosphoprotein</keyword>
<dbReference type="PROSITE" id="PS00626">
    <property type="entry name" value="RCC1_2"/>
    <property type="match status" value="1"/>
</dbReference>
<evidence type="ECO:0000256" key="3">
    <source>
        <dbReference type="ARBA" id="ARBA00004906"/>
    </source>
</evidence>
<dbReference type="GO" id="GO:0061630">
    <property type="term" value="F:ubiquitin protein ligase activity"/>
    <property type="evidence" value="ECO:0007669"/>
    <property type="project" value="UniProtKB-EC"/>
</dbReference>
<comment type="pathway">
    <text evidence="3">Protein modification; protein ubiquitination.</text>
</comment>
<evidence type="ECO:0000256" key="1">
    <source>
        <dbReference type="ARBA" id="ARBA00000885"/>
    </source>
</evidence>
<dbReference type="Gene3D" id="3.30.2160.10">
    <property type="entry name" value="Hect, E3 ligase catalytic domain"/>
    <property type="match status" value="1"/>
</dbReference>
<dbReference type="Gene3D" id="2.130.10.30">
    <property type="entry name" value="Regulator of chromosome condensation 1/beta-lactamase-inhibitor protein II"/>
    <property type="match status" value="3"/>
</dbReference>
<dbReference type="SUPFAM" id="SSF55856">
    <property type="entry name" value="Cytochrome b5-like heme/steroid binding domain"/>
    <property type="match status" value="1"/>
</dbReference>
<feature type="repeat" description="RCC1" evidence="18">
    <location>
        <begin position="543"/>
        <end position="595"/>
    </location>
</feature>
<dbReference type="SUPFAM" id="SSF159034">
    <property type="entry name" value="Mib/herc2 domain-like"/>
    <property type="match status" value="1"/>
</dbReference>
<dbReference type="Proteomes" id="UP001374579">
    <property type="component" value="Unassembled WGS sequence"/>
</dbReference>
<dbReference type="InterPro" id="IPR004939">
    <property type="entry name" value="APC_su10/DOC_dom"/>
</dbReference>
<feature type="repeat" description="RCC1" evidence="18">
    <location>
        <begin position="4354"/>
        <end position="4405"/>
    </location>
</feature>
<dbReference type="InterPro" id="IPR009091">
    <property type="entry name" value="RCC1/BLIP-II"/>
</dbReference>
<comment type="subcellular location">
    <subcellularLocation>
        <location evidence="2">Cytoplasm</location>
        <location evidence="2">Cytoskeleton</location>
        <location evidence="2">Microtubule organizing center</location>
        <location evidence="2">Centrosome</location>
        <location evidence="2">Centriole</location>
    </subcellularLocation>
</comment>
<feature type="repeat" description="RCC1" evidence="18">
    <location>
        <begin position="3199"/>
        <end position="3253"/>
    </location>
</feature>
<evidence type="ECO:0000259" key="21">
    <source>
        <dbReference type="PROSITE" id="PS50237"/>
    </source>
</evidence>
<dbReference type="EMBL" id="JBAMIC010000013">
    <property type="protein sequence ID" value="KAK7097783.1"/>
    <property type="molecule type" value="Genomic_DNA"/>
</dbReference>
<keyword evidence="26" id="KW-1185">Reference proteome</keyword>
<dbReference type="InterPro" id="IPR014722">
    <property type="entry name" value="Rib_uL2_dom2"/>
</dbReference>
<dbReference type="FunFam" id="2.30.30.40:FF:000074">
    <property type="entry name" value="E3 ubiquitin-protein ligase HERC2 isoform X1"/>
    <property type="match status" value="1"/>
</dbReference>
<dbReference type="SMART" id="SM00291">
    <property type="entry name" value="ZnF_ZZ"/>
    <property type="match status" value="1"/>
</dbReference>
<dbReference type="SUPFAM" id="SSF57850">
    <property type="entry name" value="RING/U-box"/>
    <property type="match status" value="1"/>
</dbReference>
<dbReference type="SMART" id="SM01337">
    <property type="entry name" value="APC10"/>
    <property type="match status" value="1"/>
</dbReference>
<evidence type="ECO:0000256" key="11">
    <source>
        <dbReference type="ARBA" id="ARBA00022786"/>
    </source>
</evidence>
<dbReference type="GO" id="GO:0016567">
    <property type="term" value="P:protein ubiquitination"/>
    <property type="evidence" value="ECO:0007669"/>
    <property type="project" value="InterPro"/>
</dbReference>
<dbReference type="Gene3D" id="3.10.120.10">
    <property type="entry name" value="Cytochrome b5-like heme/steroid binding domain"/>
    <property type="match status" value="1"/>
</dbReference>
<dbReference type="Gene3D" id="2.30.30.30">
    <property type="match status" value="1"/>
</dbReference>
<evidence type="ECO:0000256" key="13">
    <source>
        <dbReference type="ARBA" id="ARBA00023212"/>
    </source>
</evidence>
<feature type="region of interest" description="Disordered" evidence="19">
    <location>
        <begin position="1719"/>
        <end position="1743"/>
    </location>
</feature>
<keyword evidence="10 17" id="KW-0863">Zinc-finger</keyword>
<protein>
    <recommendedName>
        <fullName evidence="4">HECT-type E3 ubiquitin transferase</fullName>
        <ecNumber evidence="4">2.3.2.26</ecNumber>
    </recommendedName>
    <alternativeName>
        <fullName evidence="14">HECT domain and RCC1-like domain-containing protein 2</fullName>
    </alternativeName>
    <alternativeName>
        <fullName evidence="15">HECT-type E3 ubiquitin transferase HERC2</fullName>
    </alternativeName>
</protein>
<feature type="region of interest" description="Disordered" evidence="19">
    <location>
        <begin position="2054"/>
        <end position="2099"/>
    </location>
</feature>
<comment type="catalytic activity">
    <reaction evidence="1">
        <text>S-ubiquitinyl-[E2 ubiquitin-conjugating enzyme]-L-cysteine + [acceptor protein]-L-lysine = [E2 ubiquitin-conjugating enzyme]-L-cysteine + N(6)-ubiquitinyl-[acceptor protein]-L-lysine.</text>
        <dbReference type="EC" id="2.3.2.26"/>
    </reaction>
</comment>
<dbReference type="SUPFAM" id="SSF56204">
    <property type="entry name" value="Hect, E3 ligase catalytic domain"/>
    <property type="match status" value="1"/>
</dbReference>
<keyword evidence="5" id="KW-0963">Cytoplasm</keyword>
<dbReference type="FunFam" id="2.30.30.30:FF:000015">
    <property type="entry name" value="E3 ubiquitin-protein ligase HERC2"/>
    <property type="match status" value="1"/>
</dbReference>
<evidence type="ECO:0000259" key="22">
    <source>
        <dbReference type="PROSITE" id="PS50255"/>
    </source>
</evidence>
<dbReference type="FunFam" id="2.130.10.30:FF:000003">
    <property type="entry name" value="E3 ubiquitin-protein ligase HERC2 isoform X1"/>
    <property type="match status" value="1"/>
</dbReference>
<feature type="repeat" description="RCC1" evidence="18">
    <location>
        <begin position="4194"/>
        <end position="4247"/>
    </location>
</feature>
<dbReference type="PROSITE" id="PS50237">
    <property type="entry name" value="HECT"/>
    <property type="match status" value="1"/>
</dbReference>
<evidence type="ECO:0000313" key="25">
    <source>
        <dbReference type="EMBL" id="KAK7097783.1"/>
    </source>
</evidence>
<dbReference type="InterPro" id="IPR058923">
    <property type="entry name" value="RCC1-like_dom"/>
</dbReference>
<evidence type="ECO:0000256" key="18">
    <source>
        <dbReference type="PROSITE-ProRule" id="PRU00235"/>
    </source>
</evidence>
<reference evidence="25 26" key="1">
    <citation type="submission" date="2024-02" db="EMBL/GenBank/DDBJ databases">
        <title>Chromosome-scale genome assembly of the rough periwinkle Littorina saxatilis.</title>
        <authorList>
            <person name="De Jode A."/>
            <person name="Faria R."/>
            <person name="Formenti G."/>
            <person name="Sims Y."/>
            <person name="Smith T.P."/>
            <person name="Tracey A."/>
            <person name="Wood J.M.D."/>
            <person name="Zagrodzka Z.B."/>
            <person name="Johannesson K."/>
            <person name="Butlin R.K."/>
            <person name="Leder E.H."/>
        </authorList>
    </citation>
    <scope>NUCLEOTIDE SEQUENCE [LARGE SCALE GENOMIC DNA]</scope>
    <source>
        <strain evidence="25">Snail1</strain>
        <tissue evidence="25">Muscle</tissue>
    </source>
</reference>
<evidence type="ECO:0000259" key="24">
    <source>
        <dbReference type="PROSITE" id="PS51416"/>
    </source>
</evidence>
<feature type="repeat" description="RCC1" evidence="18">
    <location>
        <begin position="4406"/>
        <end position="4457"/>
    </location>
</feature>
<keyword evidence="7" id="KW-0808">Transferase</keyword>
<dbReference type="FunFam" id="3.30.2410.10:FF:000006">
    <property type="entry name" value="probable E3 ubiquitin-protein ligase HERC1 isoform X2"/>
    <property type="match status" value="1"/>
</dbReference>
<keyword evidence="11 16" id="KW-0833">Ubl conjugation pathway</keyword>
<dbReference type="PROSITE" id="PS01357">
    <property type="entry name" value="ZF_ZZ_1"/>
    <property type="match status" value="1"/>
</dbReference>
<evidence type="ECO:0000256" key="14">
    <source>
        <dbReference type="ARBA" id="ARBA00080834"/>
    </source>
</evidence>
<gene>
    <name evidence="25" type="ORF">V1264_004712</name>
</gene>
<dbReference type="PROSITE" id="PS50135">
    <property type="entry name" value="ZF_ZZ_2"/>
    <property type="match status" value="1"/>
</dbReference>
<evidence type="ECO:0000256" key="17">
    <source>
        <dbReference type="PROSITE-ProRule" id="PRU00228"/>
    </source>
</evidence>
<dbReference type="InterPro" id="IPR021097">
    <property type="entry name" value="CPH_domain"/>
</dbReference>
<dbReference type="FunFam" id="2.130.10.30:FF:000006">
    <property type="entry name" value="E3 ubiquitin-protein ligase HERC2 isoform X1"/>
    <property type="match status" value="1"/>
</dbReference>
<dbReference type="SUPFAM" id="SSF50985">
    <property type="entry name" value="RCC1/BLIP-II"/>
    <property type="match status" value="4"/>
</dbReference>
<dbReference type="PROSITE" id="PS51416">
    <property type="entry name" value="MIB_HERC2"/>
    <property type="match status" value="1"/>
</dbReference>
<evidence type="ECO:0000259" key="20">
    <source>
        <dbReference type="PROSITE" id="PS50135"/>
    </source>
</evidence>
<keyword evidence="8" id="KW-0479">Metal-binding</keyword>
<feature type="repeat" description="RCC1" evidence="18">
    <location>
        <begin position="4300"/>
        <end position="4351"/>
    </location>
</feature>
<evidence type="ECO:0000256" key="4">
    <source>
        <dbReference type="ARBA" id="ARBA00012485"/>
    </source>
</evidence>
<keyword evidence="9" id="KW-0677">Repeat</keyword>
<feature type="domain" description="HECT" evidence="21">
    <location>
        <begin position="4671"/>
        <end position="5011"/>
    </location>
</feature>
<dbReference type="SUPFAM" id="SSF49785">
    <property type="entry name" value="Galactose-binding domain-like"/>
    <property type="match status" value="1"/>
</dbReference>
<dbReference type="GO" id="GO:0008270">
    <property type="term" value="F:zinc ion binding"/>
    <property type="evidence" value="ECO:0007669"/>
    <property type="project" value="UniProtKB-KW"/>
</dbReference>
<accession>A0AAN9B2N6</accession>
<dbReference type="Pfam" id="PF00569">
    <property type="entry name" value="ZZ"/>
    <property type="match status" value="1"/>
</dbReference>
<feature type="compositionally biased region" description="Acidic residues" evidence="19">
    <location>
        <begin position="2075"/>
        <end position="2086"/>
    </location>
</feature>
<dbReference type="InterPro" id="IPR051210">
    <property type="entry name" value="Ub_ligase/GEF_domain"/>
</dbReference>
<dbReference type="Pfam" id="PF03256">
    <property type="entry name" value="ANAPC10"/>
    <property type="match status" value="1"/>
</dbReference>
<feature type="region of interest" description="Disordered" evidence="19">
    <location>
        <begin position="1399"/>
        <end position="1424"/>
    </location>
</feature>
<feature type="repeat" description="RCC1" evidence="18">
    <location>
        <begin position="3464"/>
        <end position="3515"/>
    </location>
</feature>
<evidence type="ECO:0000256" key="16">
    <source>
        <dbReference type="PROSITE-ProRule" id="PRU00104"/>
    </source>
</evidence>
<dbReference type="PROSITE" id="PS50012">
    <property type="entry name" value="RCC1_3"/>
    <property type="match status" value="19"/>
</dbReference>
<evidence type="ECO:0000256" key="10">
    <source>
        <dbReference type="ARBA" id="ARBA00022771"/>
    </source>
</evidence>
<keyword evidence="12" id="KW-0862">Zinc</keyword>
<dbReference type="EC" id="2.3.2.26" evidence="4"/>
<dbReference type="Pfam" id="PF06701">
    <property type="entry name" value="MIB_HERC2"/>
    <property type="match status" value="1"/>
</dbReference>
<dbReference type="SUPFAM" id="SSF63748">
    <property type="entry name" value="Tudor/PWWP/MBT"/>
    <property type="match status" value="1"/>
</dbReference>
<feature type="repeat" description="RCC1" evidence="18">
    <location>
        <begin position="3306"/>
        <end position="3357"/>
    </location>
</feature>
<sequence length="5047" mass="551934">MSAQWITEARLRPQSRLDGKWLKRNIQLALTHEGLSELWNELVKDGELLPATTEALVNTAGALASKGSTGQYYCNMKVLTCQCCDGSCGPNNGCNCPPCQQLDKDEASLLDAKDEEPKPSQPLIDSWTWGQQPDVSQLRECLQSVLWEQQGLCVQASSSTLSATRLQQRLAVLERYFTALCRQTQAERKPPSKKRQANQSNLNKQKSSSSKPAEKATMGLARVGSRAALSFAFAFLRRAWRSGEDADLCSELLQESLDALRSLPEATLFDDGCVSSVWLEVVERATKFLHSVVAGDLSGSASAHSSSKIPTQDQQIALCLLMELAVQRGSLGHILSAVLLLLNLWNNSHHHYDNRVSSSLLAAPLIPLLQRFENVHNSKSRTHKLCPRWDDVFVVSPTECFLNYLTIPEDENTPVDLRQCAVVLMSHLDRLCTPYLPPTSSQKGSNTSVTQEVLGLGWLGWAGSNNNYGPHVLDIFNDLGGIQQVACAERCLLALTRNGKVYTMFYSSDTQSPQLVNGFGDKEVIRVAGHCDGKHFLALTADGEVYSWGNGDGGRLGHGDNIARDEPTLISKLSKKHQVVQVAVGSTYSAAVTATGELFTWGRGNYGRLGHGNSEDHLVPTVVAGLRGHRVVDVACGSGDAQTVAVTDTGAVYSWGDGDYGKLGRGGSDGSKTPKLIEKLMGQEVIKAYCGAQFTLALTKSGQLFSWGKGDNFRLGHGREEHVRHPRLLETLGNKRVVSAAVGAMHCLAITEEGEVFGWGKNEQGQLGEMSTTHVAEPTLLPAIEGKFIVGATCGPLQTFFWSSSTQWTVGSRIPFIVDVSQWTLERIDELLAVVCEGLDGRSDRPPPQDKECMAVAALNLLNLQLHAAISQSEEVDSLGLGPGCPLVSSLKQRVVSLASNSGVISTVQMAAQATLQSGWSILLPTAEERARALSTLLANGGREVSVMSSGQRFMTDLLVSSLMADGGLETSLNMAVKAEIKELEERKEKEGDAAEADEDESGKMSEATNDIKCEASMSSARDVSQAECLSESQAVIPLLQLIQQLLRNSTTYTLAQIQDIARDSGGKTPDGEMMEMSPSLHLLLQFQRLLVARIFSTEMAVMTKSSETKEEEDYVKPTSEIGLEMQGAASVLRKYCSQLCSHVNNVLSSAVSVASSSGRYFCQVSNVIAKDVTGVLLPELLSCLVLLSVRCGSVVRVSRAVIVVGQTLELMDQFNQLAPGRDRDDQEDLAWPGVWSYTLERYTQKSFDDVQMIRKVDLENHNKDGGLWVVIHGKVYDIHDFKSQAPCGRDILTEYAGRDASHVFESVRHSEEAREMMQAFYVGQYVDPEKDIVQSVDSSSMSSPLIDAERTLGTLLGLHAAEQVRSTPLAAEEVECGEWLQADFFSGGLQVLQPHNSFDEEKGETRSPSMNTPGATPTSEHDHLPQTMDKERLYEEENASADAAKPFLMALSEGRVAEPTVKVFLAMVERFAQSHHLNFPIEFPQDHPVEEVGRLLMAVLLKHTDLGHVVLGLMEHGQGETVHKPFLPRSVLEICRAVHSAKKALIKAHQDQGRSYKEVCAPVIERCLFLFSELRPATGDEVNTFTRSKLLRSMPRWREVISKIVEDKKKSKRNVDVKEDDKDDFIPLKASGGDSDETKDSETKDDDELAASESKDEAEATQETETGGSGEGITLVPQEGRGEGEVTVQLTEDGATAAAMATSSHGAGDSKMEEIADKSDDGLREADSEEEQDVAESKQSDPWEHIVNAVTSTQRMKWLRQRLTGARNDSHLVSKIIEFILYEHPIDIEKLRRSLYHQVGRAELRLKGIQSMLSLVHKDFLIPSVRHSILCGWQGLITVGTRPRKQHPRGRAPLPHCLADIQLIPPCDRILLEMTFAELYRWAITQLRSCVIEADMAFKARGINPAHPPLDNSKEQLTLGALPPSRFILATLGVLVAEHHAHSLSLLLNSGLLALTQSILRLAGIDPDVPVPETGAVLCTVPEEHKTRKQNQQLPLSGPELAAMMKIGTLVVRGVDWKWGDQDGPPPGIGRVIGELGEDGWIRVQWENGGSTNSYRMGKEGKYDLKLAQPPEMPENEDEEEEESESEKAKPESKHPTSLIRKSTVGLLKVLSLCAGIHANRAQPEAIGALSGLMHSIVEAGCNYGLNTNSAAIQIASQQHLRWCTLGFVRSLATDSTLCQALSTRRWITLLMHVLEEDQGSKYAKNINRQILTLKLLRAVLPHWDASSEVSRVKEIIRNLFHLLGSVLTSCSTDPTLITHVDTPGGPIKPPYPRVSMTSTYTSTVAEEMVALLRRLYSLEVWNPHINFYIISKLPSIIAVLDPKSPQTDSPTGELTGTILAVLAVIGGVDTRPRLGGQVHHESHDLGTVARITPKGKIHVQFEDKLRVCRLTELAPLPVVEFRVDRMPLSEEALSLWARFLSLGMNILRSADRDKDIMRAPLATSTGSIEPVPSSTPTSQDLIKQQILLGQMRAAACLYRHQGNLRSILSQPVPVDPNPNSTHSLLLAAQGLFHEGAGSEEEGGLGGDAGPHQSNLLQQILMVATQPSPLKAMFSMEEMQVAAVEVCQYLQAEVETPTIEASMDSGSDDEHMTEALASAVAVASAAPPSMKKLFEMPGAIARPTPSKQKKMKAAAPAPASPIVSQLVEMGFPRKSVEFAEKSLSSELYGTLDPPSVESVVSWLLEHPCIPRDESDSDSNSYDMHSDTDSMSDDFAELDSYESNAPVEIIGGTALYKKKTDFMNNDDYAVYVRDNIQVGMMVRCCKTYEEVHEGDIGKVLKLDRDGLHDLNIQADWQKKTGTYWVRYIHVEQLGFTNLSRDTVQTIRVMDRVRVKQSVTTPTYKWGSVTHGSIGTVTAINPNGRDVTVDFPQQAHWTGVIEEMELVPSVHPHVTCDNCCMRPITGPRFKCKVCDEYDICYNCFRNLKTHRHPFKRYNEPGSDPTFAGKPGKQTKPVYRLASGALVDNWHVCVKNITVSSRENQSMRLIDGNEGYWQSSGAQGKHWIRLEMQPDMVINRLCMRIDPGDSSYTPSLVVISAGESISTLKEMRTIHIPANETVVTLISDMSEFYDLFEIGIRQCRSSGIDCKIHGLSIVCHRRSEDEEIITGYSYLASDKEEDDERQSLNQNYGTLKKKTRSMSSKDIQTHVFVWGLNDKDQLGGPKGSKIKLPQLNETLSALNCVHIAGGSKSLFCVTQDGKVFACGEATNGRLGLGMSNGNVFVPRQITSLSQYVVKKVAVHSGGRHAMALTVDGKVFSWGEGDDGKLGHSSRMNCETPRLIEALKSKRVRDIACGSSHSAAITSNGELYTWGLGDYGRLGHGDNTTQLKPKQIKSLVGQRVIQVACGSRDAQTLALTDYGIVYSWGDGDFGKLGRGGSEGCSIPHIVERLTGQGVIQIECGAQFSLALTKSGQVWTWGKGDYFRLGHGTDAHVRKPQLVETLKGKKIVHVAVGALHCLCVTDTGQVYAWGDNDHGQQGNATTTVNRKPALVQGLEGYKITRVACGSSHSVAWATTDLSTPISHEPVLFSAAKDPLGATLLGINDGATDDSHYPSSNSDGASNKQCRPSLSKIILALDSSAERKRALAHVLTALQISYARAAIVKALMPEPMSVPSMSESSMSVLPTMVPSGVTAPSSLESSTIGSMHASAVVDHADIAVSLVDSSDNVPLSLEHPFPSMHTLASKVSPATSFMAETFISPEEVTQATESESDFPPGLDEFTGRLTADDARVLVDLLKLAVADRVGSGGRDTLSSILTALGKANPQVSEMLLELCVTELEDVASDSEYGRSTAHPVIQESPHPYTDDTSLSGHVKIPGAEALRVEFDRRCSTERRHDPLTIMDFTGRVLGVRSGREWSDWSQELRVPGEELRWKFTSDGSVNGWGWLFTVYPIMPAAAPLDMLSDRTILSRPSIDLVTCLLDFKLENTMDPGIIPRLAASLAACAQLSCLSANQRMWALHKLRKLMSAYCGPLINVNALLSSPTSESPEPEVPRSFHVLSGSALAALVKGLPEALQRQYEYEDPLVRSGKHLMHSPFFKVLVALACDLGLDNLPCCAEAHKWAWFRRYCSAARVAASIVTRSNLPPVFTEEVGKKIQDIANDGESGNVEHTEHMVFKLEQDEQLLQWLNRKPDDWTLSWGGSGQIWVWGHNHRGQLGGVEGAKVKLPISCESLASLRPVQLIGGEQTLFAVTADGKVYGTGYGAGGRLGIGGTESVGTPTLLESIQHVFIKKVAVNSGGKHCLALSAEGEVYSWGEGEDGKLGHGNRSPCDRPRVIESLRGREVVDVAAGGAHSACITSSGELFTWGKGRYGRLGHGDSEDQPRPKLVEALKNHRVTDIACGSGDAQTLCITDDDHVWSWGDGDYGKLGRGGSDGCKIPMKIDFLQGLGVSKVECGSQFSVALTKSGAVYTWGKGDYHRLGHGTDDHVRRPRRVSALQGKKVIDVACGSLHCVACTDTGEVFTWGDNDEGQLGDGTTNAIQRPRMVAALQGKKINRVACGSAHSLAWSTHKPVSAGRLPFVIPMEFNHLQPLAMATLRNRLVLLHHFSDLFCPSLPMFHLQDSPRLKGAVMAVKGMGMGGAHQGMGAKSDGQEEVTTGLDALRGVLVSSAKEAAFRKVVQATMVRDKQHGPVVELNRIQVKRSRSKGGYAGPDGIKSVFGQLSHKMAVFGSDSLMLPHRVWKVKFVGESVDDCGGGYSESIAEMCDELQNGSLPLLIVTPNGRDESGANRDCFLLNPSLSSPLHQNMFRFLGILMGIAIRSGSPLSLNIAEPMWKQLAGMPLSISDLTEMDKDFVPGLICIKEMEEDQLRAADMPFSVPSATGLETHLSHKHARITPDNRSDYIKMAINYRLHEFDGQVRWVREGMSRVIPVPLLSLFTGFELETMVCGSPDIPLTLLKSVATYKGIEATAPLVQWFWEVMDEFTTAERSLFLRFVWGRTRLPRTIADFRGRDFVLQVLDKYNPPDHFLPESYTCFFLLKMPRYSDKLVLKEKLKYAIHFCKSIDTDDYARVALTADVLDEETPEASEDSVDMDYLESEGEIVDSDGS</sequence>
<name>A0AAN9B2N6_9CAEN</name>
<feature type="repeat" description="RCC1" evidence="18">
    <location>
        <begin position="702"/>
        <end position="753"/>
    </location>
</feature>
<feature type="compositionally biased region" description="Basic and acidic residues" evidence="19">
    <location>
        <begin position="2087"/>
        <end position="2096"/>
    </location>
</feature>
<feature type="domain" description="Cytochrome b5 heme-binding" evidence="22">
    <location>
        <begin position="1251"/>
        <end position="1327"/>
    </location>
</feature>
<dbReference type="InterPro" id="IPR043145">
    <property type="entry name" value="Znf_ZZ_sf"/>
</dbReference>
<dbReference type="CDD" id="cd00078">
    <property type="entry name" value="HECTc"/>
    <property type="match status" value="1"/>
</dbReference>
<feature type="repeat" description="RCC1" evidence="18">
    <location>
        <begin position="3254"/>
        <end position="3305"/>
    </location>
</feature>
<feature type="repeat" description="RCC1" evidence="18">
    <location>
        <begin position="596"/>
        <end position="647"/>
    </location>
</feature>
<feature type="repeat" description="RCC1" evidence="18">
    <location>
        <begin position="650"/>
        <end position="701"/>
    </location>
</feature>
<dbReference type="InterPro" id="IPR036400">
    <property type="entry name" value="Cyt_B5-like_heme/steroid_sf"/>
</dbReference>
<dbReference type="InterPro" id="IPR037252">
    <property type="entry name" value="Mib_Herc2_sf"/>
</dbReference>
<feature type="region of interest" description="Disordered" evidence="19">
    <location>
        <begin position="984"/>
        <end position="1010"/>
    </location>
</feature>